<sequence>MSMRFTTTTTSRSATKTSCSLLKGTKKQSKSSSSSSRVSSSSPKSSTRRRIKCFAGKNEEEEEKKKTRDDETKNTTMAKKIVSLSTALGVSLTMTTMPLVGDDVAQAYEYNQNQISQLAGLQANPVTNARALLRNSLPIDCKEIRQIQKALESISDDLRVPGVKFSGVEESVNKSLKIVKNDANKIVDKTASAKKDQVRQYLKDLGTELQDFQTIVANKDKQEVPVAQQKCLSLVTKIEEALVNEFPYQVPAPYDTTLPRLEGRATVEMEVKIKDNAVTPGGKLTIVLDGYNAPVSAGNFTDLIQKKFYDGMKIQRSDGFVVQSGKPENAPKGVDGYIDPATGKERSVPLEIMPESSFMKKKAPEYDFTFEENGMYREQPVLPFNAFGTLAMARREADNNSASSQFFFLLRESELTPSGTNILDGRYSIFGYVVDNQELLRDMKVDDEIVSMKIVRGAENLVKNERAAPTPTTQEEQAPASE</sequence>
<dbReference type="STRING" id="41875.K8F660"/>
<feature type="region of interest" description="Disordered" evidence="5">
    <location>
        <begin position="1"/>
        <end position="72"/>
    </location>
</feature>
<dbReference type="Pfam" id="PF21329">
    <property type="entry name" value="CYP38_PsbQ-like"/>
    <property type="match status" value="1"/>
</dbReference>
<dbReference type="SUPFAM" id="SSF101112">
    <property type="entry name" value="Oxygen-evolving enhancer protein 3"/>
    <property type="match status" value="1"/>
</dbReference>
<dbReference type="EMBL" id="FO082273">
    <property type="protein sequence ID" value="CCO17043.1"/>
    <property type="molecule type" value="Genomic_DNA"/>
</dbReference>
<protein>
    <recommendedName>
        <fullName evidence="1">peptidylprolyl isomerase</fullName>
        <ecNumber evidence="1">5.2.1.8</ecNumber>
    </recommendedName>
</protein>
<dbReference type="Proteomes" id="UP000198341">
    <property type="component" value="Chromosome 6"/>
</dbReference>
<keyword evidence="4 7" id="KW-0413">Isomerase</keyword>
<dbReference type="EC" id="5.2.1.8" evidence="1"/>
<gene>
    <name evidence="7" type="ORF">Bathy06g00450</name>
</gene>
<evidence type="ECO:0000313" key="7">
    <source>
        <dbReference type="EMBL" id="CCO17043.1"/>
    </source>
</evidence>
<name>K8F660_9CHLO</name>
<keyword evidence="3" id="KW-0697">Rotamase</keyword>
<dbReference type="eggNOG" id="ENOG502QSSP">
    <property type="taxonomic scope" value="Eukaryota"/>
</dbReference>
<dbReference type="PANTHER" id="PTHR43246">
    <property type="entry name" value="PEPTIDYL-PROLYL CIS-TRANS ISOMERASE CYP38, CHLOROPLASTIC"/>
    <property type="match status" value="1"/>
</dbReference>
<feature type="compositionally biased region" description="Basic and acidic residues" evidence="5">
    <location>
        <begin position="63"/>
        <end position="72"/>
    </location>
</feature>
<feature type="compositionally biased region" description="Low complexity" evidence="5">
    <location>
        <begin position="1"/>
        <end position="20"/>
    </location>
</feature>
<feature type="domain" description="PPIase cyclophilin-type" evidence="6">
    <location>
        <begin position="279"/>
        <end position="482"/>
    </location>
</feature>
<dbReference type="SUPFAM" id="SSF50891">
    <property type="entry name" value="Cyclophilin-like"/>
    <property type="match status" value="1"/>
</dbReference>
<dbReference type="AlphaFoldDB" id="K8F660"/>
<evidence type="ECO:0000256" key="3">
    <source>
        <dbReference type="ARBA" id="ARBA00023110"/>
    </source>
</evidence>
<reference evidence="7 8" key="1">
    <citation type="submission" date="2011-10" db="EMBL/GenBank/DDBJ databases">
        <authorList>
            <person name="Genoscope - CEA"/>
        </authorList>
    </citation>
    <scope>NUCLEOTIDE SEQUENCE [LARGE SCALE GENOMIC DNA]</scope>
    <source>
        <strain evidence="7 8">RCC 1105</strain>
    </source>
</reference>
<evidence type="ECO:0000256" key="4">
    <source>
        <dbReference type="ARBA" id="ARBA00023235"/>
    </source>
</evidence>
<feature type="compositionally biased region" description="Low complexity" evidence="5">
    <location>
        <begin position="30"/>
        <end position="45"/>
    </location>
</feature>
<evidence type="ECO:0000313" key="8">
    <source>
        <dbReference type="Proteomes" id="UP000198341"/>
    </source>
</evidence>
<dbReference type="GO" id="GO:0003755">
    <property type="term" value="F:peptidyl-prolyl cis-trans isomerase activity"/>
    <property type="evidence" value="ECO:0007669"/>
    <property type="project" value="UniProtKB-KW"/>
</dbReference>
<evidence type="ECO:0000256" key="5">
    <source>
        <dbReference type="SAM" id="MobiDB-lite"/>
    </source>
</evidence>
<dbReference type="CDD" id="cd01924">
    <property type="entry name" value="cyclophilin_TLP40_like"/>
    <property type="match status" value="1"/>
</dbReference>
<evidence type="ECO:0000256" key="2">
    <source>
        <dbReference type="ARBA" id="ARBA00023078"/>
    </source>
</evidence>
<keyword evidence="2" id="KW-0793">Thylakoid</keyword>
<organism evidence="7 8">
    <name type="scientific">Bathycoccus prasinos</name>
    <dbReference type="NCBI Taxonomy" id="41875"/>
    <lineage>
        <taxon>Eukaryota</taxon>
        <taxon>Viridiplantae</taxon>
        <taxon>Chlorophyta</taxon>
        <taxon>Mamiellophyceae</taxon>
        <taxon>Mamiellales</taxon>
        <taxon>Bathycoccaceae</taxon>
        <taxon>Bathycoccus</taxon>
    </lineage>
</organism>
<proteinExistence type="predicted"/>
<dbReference type="Gene3D" id="2.40.100.10">
    <property type="entry name" value="Cyclophilin-like"/>
    <property type="match status" value="1"/>
</dbReference>
<dbReference type="KEGG" id="bpg:Bathy06g00450"/>
<keyword evidence="8" id="KW-1185">Reference proteome</keyword>
<accession>K8F660</accession>
<evidence type="ECO:0000256" key="1">
    <source>
        <dbReference type="ARBA" id="ARBA00013194"/>
    </source>
</evidence>
<dbReference type="PROSITE" id="PS50072">
    <property type="entry name" value="CSA_PPIASE_2"/>
    <property type="match status" value="1"/>
</dbReference>
<dbReference type="RefSeq" id="XP_007512443.1">
    <property type="nucleotide sequence ID" value="XM_007512381.1"/>
</dbReference>
<dbReference type="Pfam" id="PF00160">
    <property type="entry name" value="Pro_isomerase"/>
    <property type="match status" value="1"/>
</dbReference>
<dbReference type="OrthoDB" id="1735926at2759"/>
<dbReference type="InterPro" id="IPR002130">
    <property type="entry name" value="Cyclophilin-type_PPIase_dom"/>
</dbReference>
<dbReference type="InterPro" id="IPR023222">
    <property type="entry name" value="PsbQ-like_dom_sf"/>
</dbReference>
<feature type="region of interest" description="Disordered" evidence="5">
    <location>
        <begin position="463"/>
        <end position="482"/>
    </location>
</feature>
<evidence type="ECO:0000259" key="6">
    <source>
        <dbReference type="PROSITE" id="PS50072"/>
    </source>
</evidence>
<dbReference type="GeneID" id="19015025"/>
<dbReference type="InterPro" id="IPR044665">
    <property type="entry name" value="E_coli_cyclophilin_A-like"/>
</dbReference>
<dbReference type="InterPro" id="IPR048563">
    <property type="entry name" value="CYP38_PsbQ-like"/>
</dbReference>
<dbReference type="Gene3D" id="1.20.120.290">
    <property type="entry name" value="Oxygen-evolving enhancer protein 3 (PsbQ), four-helix up-down bundle"/>
    <property type="match status" value="1"/>
</dbReference>
<dbReference type="InterPro" id="IPR029000">
    <property type="entry name" value="Cyclophilin-like_dom_sf"/>
</dbReference>